<comment type="caution">
    <text evidence="2">The sequence shown here is derived from an EMBL/GenBank/DDBJ whole genome shotgun (WGS) entry which is preliminary data.</text>
</comment>
<proteinExistence type="predicted"/>
<feature type="domain" description="Integrase catalytic" evidence="1">
    <location>
        <begin position="1"/>
        <end position="95"/>
    </location>
</feature>
<evidence type="ECO:0000259" key="1">
    <source>
        <dbReference type="PROSITE" id="PS50994"/>
    </source>
</evidence>
<accession>A0ABU6PSH1</accession>
<gene>
    <name evidence="2" type="ORF">P9847_07095</name>
</gene>
<dbReference type="InterPro" id="IPR036397">
    <property type="entry name" value="RNaseH_sf"/>
</dbReference>
<organism evidence="2 3">
    <name type="scientific">Paenibacillus chibensis</name>
    <dbReference type="NCBI Taxonomy" id="59846"/>
    <lineage>
        <taxon>Bacteria</taxon>
        <taxon>Bacillati</taxon>
        <taxon>Bacillota</taxon>
        <taxon>Bacilli</taxon>
        <taxon>Bacillales</taxon>
        <taxon>Paenibacillaceae</taxon>
        <taxon>Paenibacillus</taxon>
    </lineage>
</organism>
<dbReference type="InterPro" id="IPR001584">
    <property type="entry name" value="Integrase_cat-core"/>
</dbReference>
<dbReference type="SUPFAM" id="SSF53098">
    <property type="entry name" value="Ribonuclease H-like"/>
    <property type="match status" value="1"/>
</dbReference>
<dbReference type="Proteomes" id="UP001343257">
    <property type="component" value="Unassembled WGS sequence"/>
</dbReference>
<evidence type="ECO:0000313" key="2">
    <source>
        <dbReference type="EMBL" id="MED5017073.1"/>
    </source>
</evidence>
<dbReference type="PROSITE" id="PS50994">
    <property type="entry name" value="INTEGRASE"/>
    <property type="match status" value="1"/>
</dbReference>
<dbReference type="InterPro" id="IPR050900">
    <property type="entry name" value="Transposase_IS3/IS150/IS904"/>
</dbReference>
<dbReference type="EMBL" id="JARTLD010000017">
    <property type="protein sequence ID" value="MED5017073.1"/>
    <property type="molecule type" value="Genomic_DNA"/>
</dbReference>
<sequence>MHSDQEFKYTSRQYSSLLNQYGLKASISRKGNCWDNASMENFFSHFKTECFYLHSFQSAKQVKHAAQQYIRFYNHARFQTKLNNLSPYEYRTQAA</sequence>
<dbReference type="Pfam" id="PF13333">
    <property type="entry name" value="rve_2"/>
    <property type="match status" value="1"/>
</dbReference>
<reference evidence="2 3" key="1">
    <citation type="submission" date="2023-03" db="EMBL/GenBank/DDBJ databases">
        <title>Bacillus Genome Sequencing.</title>
        <authorList>
            <person name="Dunlap C."/>
        </authorList>
    </citation>
    <scope>NUCLEOTIDE SEQUENCE [LARGE SCALE GENOMIC DNA]</scope>
    <source>
        <strain evidence="2 3">NRS-52</strain>
    </source>
</reference>
<dbReference type="PANTHER" id="PTHR46889:SF4">
    <property type="entry name" value="TRANSPOSASE INSO FOR INSERTION SEQUENCE ELEMENT IS911B-RELATED"/>
    <property type="match status" value="1"/>
</dbReference>
<dbReference type="InterPro" id="IPR012337">
    <property type="entry name" value="RNaseH-like_sf"/>
</dbReference>
<dbReference type="RefSeq" id="WP_328276515.1">
    <property type="nucleotide sequence ID" value="NZ_JARTLD010000017.1"/>
</dbReference>
<dbReference type="Gene3D" id="3.30.420.10">
    <property type="entry name" value="Ribonuclease H-like superfamily/Ribonuclease H"/>
    <property type="match status" value="1"/>
</dbReference>
<evidence type="ECO:0000313" key="3">
    <source>
        <dbReference type="Proteomes" id="UP001343257"/>
    </source>
</evidence>
<dbReference type="PANTHER" id="PTHR46889">
    <property type="entry name" value="TRANSPOSASE INSF FOR INSERTION SEQUENCE IS3B-RELATED"/>
    <property type="match status" value="1"/>
</dbReference>
<keyword evidence="3" id="KW-1185">Reference proteome</keyword>
<protein>
    <submittedName>
        <fullName evidence="2">IS3 family transposase</fullName>
    </submittedName>
</protein>
<name>A0ABU6PSH1_9BACL</name>